<dbReference type="EMBL" id="VFML01000001">
    <property type="protein sequence ID" value="TQJ04515.1"/>
    <property type="molecule type" value="Genomic_DNA"/>
</dbReference>
<dbReference type="InterPro" id="IPR026898">
    <property type="entry name" value="PrsW"/>
</dbReference>
<dbReference type="GO" id="GO:0008233">
    <property type="term" value="F:peptidase activity"/>
    <property type="evidence" value="ECO:0007669"/>
    <property type="project" value="InterPro"/>
</dbReference>
<gene>
    <name evidence="2" type="ORF">FB471_4313</name>
</gene>
<feature type="transmembrane region" description="Helical" evidence="1">
    <location>
        <begin position="208"/>
        <end position="228"/>
    </location>
</feature>
<feature type="transmembrane region" description="Helical" evidence="1">
    <location>
        <begin position="60"/>
        <end position="77"/>
    </location>
</feature>
<evidence type="ECO:0000313" key="3">
    <source>
        <dbReference type="Proteomes" id="UP000320876"/>
    </source>
</evidence>
<accession>A0A542DNG0</accession>
<keyword evidence="3" id="KW-1185">Reference proteome</keyword>
<dbReference type="AlphaFoldDB" id="A0A542DNG0"/>
<keyword evidence="1" id="KW-0472">Membrane</keyword>
<reference evidence="2 3" key="1">
    <citation type="submission" date="2019-06" db="EMBL/GenBank/DDBJ databases">
        <title>Sequencing the genomes of 1000 actinobacteria strains.</title>
        <authorList>
            <person name="Klenk H.-P."/>
        </authorList>
    </citation>
    <scope>NUCLEOTIDE SEQUENCE [LARGE SCALE GENOMIC DNA]</scope>
    <source>
        <strain evidence="2 3">DSM 45679</strain>
    </source>
</reference>
<protein>
    <submittedName>
        <fullName evidence="2">RsiW-degrading membrane proteinase PrsW (M82 family)</fullName>
    </submittedName>
</protein>
<name>A0A542DNG0_AMYCI</name>
<proteinExistence type="predicted"/>
<comment type="caution">
    <text evidence="2">The sequence shown here is derived from an EMBL/GenBank/DDBJ whole genome shotgun (WGS) entry which is preliminary data.</text>
</comment>
<dbReference type="PANTHER" id="PTHR36844:SF1">
    <property type="entry name" value="PROTEASE PRSW"/>
    <property type="match status" value="1"/>
</dbReference>
<dbReference type="Proteomes" id="UP000320876">
    <property type="component" value="Unassembled WGS sequence"/>
</dbReference>
<evidence type="ECO:0000313" key="2">
    <source>
        <dbReference type="EMBL" id="TQJ04515.1"/>
    </source>
</evidence>
<feature type="transmembrane region" description="Helical" evidence="1">
    <location>
        <begin position="133"/>
        <end position="153"/>
    </location>
</feature>
<sequence>MLGLVAVALCALLLFGLGTARVGVLAVVIGVVAAVVPVAVVVATFLWIDRWEPEPGRLLLLSFFWGACIATLTALLINDTAATVGDMLLGSGNGHKISAIVSAPLVEEAVKAVPVLAVFLLRPREFDGVVDGIVYAGFSAAGFAFTENIYYFGRAFAEHGLGDGTSAGVLAAFILRGVLSPFTHPLFTVLTGIGIGVAARSTSRRPRVLAPLGGYLAAISLHALWNAAATIGGATTFLNVYFLIMVPMFIGVLLLVLWQRRREQRIIAAALPAMVRARWIAPSEVELLASLSGRRQWRRQAARESGRRAAAAVAAYQASVTELAFLRRDVATGTADGDPDHRQERLLAALRGARAEAVRLAAGRPEPASSG</sequence>
<feature type="transmembrane region" description="Helical" evidence="1">
    <location>
        <begin position="97"/>
        <end position="121"/>
    </location>
</feature>
<keyword evidence="1" id="KW-1133">Transmembrane helix</keyword>
<dbReference type="Pfam" id="PF13367">
    <property type="entry name" value="PrsW-protease"/>
    <property type="match status" value="1"/>
</dbReference>
<feature type="transmembrane region" description="Helical" evidence="1">
    <location>
        <begin position="173"/>
        <end position="196"/>
    </location>
</feature>
<feature type="transmembrane region" description="Helical" evidence="1">
    <location>
        <begin position="30"/>
        <end position="48"/>
    </location>
</feature>
<evidence type="ECO:0000256" key="1">
    <source>
        <dbReference type="SAM" id="Phobius"/>
    </source>
</evidence>
<dbReference type="PANTHER" id="PTHR36844">
    <property type="entry name" value="PROTEASE PRSW"/>
    <property type="match status" value="1"/>
</dbReference>
<keyword evidence="1" id="KW-0812">Transmembrane</keyword>
<feature type="transmembrane region" description="Helical" evidence="1">
    <location>
        <begin position="240"/>
        <end position="258"/>
    </location>
</feature>
<organism evidence="2 3">
    <name type="scientific">Amycolatopsis cihanbeyliensis</name>
    <dbReference type="NCBI Taxonomy" id="1128664"/>
    <lineage>
        <taxon>Bacteria</taxon>
        <taxon>Bacillati</taxon>
        <taxon>Actinomycetota</taxon>
        <taxon>Actinomycetes</taxon>
        <taxon>Pseudonocardiales</taxon>
        <taxon>Pseudonocardiaceae</taxon>
        <taxon>Amycolatopsis</taxon>
    </lineage>
</organism>